<evidence type="ECO:0000313" key="2">
    <source>
        <dbReference type="Proteomes" id="UP000045706"/>
    </source>
</evidence>
<dbReference type="Proteomes" id="UP000045706">
    <property type="component" value="Unassembled WGS sequence"/>
</dbReference>
<gene>
    <name evidence="1" type="ORF">BN1723_019536</name>
</gene>
<reference evidence="2" key="1">
    <citation type="submission" date="2015-05" db="EMBL/GenBank/DDBJ databases">
        <authorList>
            <person name="Fogelqvist Johan"/>
        </authorList>
    </citation>
    <scope>NUCLEOTIDE SEQUENCE [LARGE SCALE GENOMIC DNA]</scope>
</reference>
<organism evidence="1 2">
    <name type="scientific">Verticillium longisporum</name>
    <name type="common">Verticillium dahliae var. longisporum</name>
    <dbReference type="NCBI Taxonomy" id="100787"/>
    <lineage>
        <taxon>Eukaryota</taxon>
        <taxon>Fungi</taxon>
        <taxon>Dikarya</taxon>
        <taxon>Ascomycota</taxon>
        <taxon>Pezizomycotina</taxon>
        <taxon>Sordariomycetes</taxon>
        <taxon>Hypocreomycetidae</taxon>
        <taxon>Glomerellales</taxon>
        <taxon>Plectosphaerellaceae</taxon>
        <taxon>Verticillium</taxon>
    </lineage>
</organism>
<name>A0A0G4NE95_VERLO</name>
<dbReference type="AlphaFoldDB" id="A0A0G4NE95"/>
<proteinExistence type="predicted"/>
<accession>A0A0G4NE95</accession>
<sequence length="45" mass="5619">SPQGRTDFWHRRRDWPFGCRRCGLDQDLQKARRGCFVHWRRDCRT</sequence>
<feature type="non-terminal residue" evidence="1">
    <location>
        <position position="1"/>
    </location>
</feature>
<dbReference type="EMBL" id="CVQI01034247">
    <property type="protein sequence ID" value="CRK44709.1"/>
    <property type="molecule type" value="Genomic_DNA"/>
</dbReference>
<evidence type="ECO:0000313" key="1">
    <source>
        <dbReference type="EMBL" id="CRK44709.1"/>
    </source>
</evidence>
<protein>
    <submittedName>
        <fullName evidence="1">Uncharacterized protein</fullName>
    </submittedName>
</protein>